<dbReference type="InterPro" id="IPR003615">
    <property type="entry name" value="HNH_nuc"/>
</dbReference>
<gene>
    <name evidence="2" type="ORF">ACIPUP_07480</name>
</gene>
<dbReference type="SMART" id="SM00507">
    <property type="entry name" value="HNHc"/>
    <property type="match status" value="1"/>
</dbReference>
<accession>A0ABW8G8U2</accession>
<keyword evidence="3" id="KW-1185">Reference proteome</keyword>
<name>A0ABW8G8U2_9GAMM</name>
<dbReference type="Pfam" id="PF06147">
    <property type="entry name" value="DUF968"/>
    <property type="match status" value="1"/>
</dbReference>
<evidence type="ECO:0000259" key="1">
    <source>
        <dbReference type="SMART" id="SM00507"/>
    </source>
</evidence>
<evidence type="ECO:0000313" key="3">
    <source>
        <dbReference type="Proteomes" id="UP001617689"/>
    </source>
</evidence>
<proteinExistence type="predicted"/>
<dbReference type="EMBL" id="JBIXLL010000003">
    <property type="protein sequence ID" value="MFJ5428992.1"/>
    <property type="molecule type" value="Genomic_DNA"/>
</dbReference>
<reference evidence="2 3" key="1">
    <citation type="submission" date="2024-10" db="EMBL/GenBank/DDBJ databases">
        <authorList>
            <person name="Lu C.-H."/>
        </authorList>
    </citation>
    <scope>NUCLEOTIDE SEQUENCE [LARGE SCALE GENOMIC DNA]</scope>
    <source>
        <strain evidence="2 3">22ZTDG03-2</strain>
    </source>
</reference>
<feature type="domain" description="HNH nuclease" evidence="1">
    <location>
        <begin position="248"/>
        <end position="297"/>
    </location>
</feature>
<comment type="caution">
    <text evidence="2">The sequence shown here is derived from an EMBL/GenBank/DDBJ whole genome shotgun (WGS) entry which is preliminary data.</text>
</comment>
<organism evidence="2 3">
    <name type="scientific">Pectobacterium actinidiae</name>
    <dbReference type="NCBI Taxonomy" id="1507808"/>
    <lineage>
        <taxon>Bacteria</taxon>
        <taxon>Pseudomonadati</taxon>
        <taxon>Pseudomonadota</taxon>
        <taxon>Gammaproteobacteria</taxon>
        <taxon>Enterobacterales</taxon>
        <taxon>Pectobacteriaceae</taxon>
        <taxon>Pectobacterium</taxon>
    </lineage>
</organism>
<sequence length="337" mass="38726">MIRMLLNPVVVPELGQVIIRPGRDKLSMFRHRIVVTPATHDMKDQPSGVLQTEQPLINEKWMDFLTHERVFNAAGGKNALVAWLKQGIGCQWHGDYHHEETTILENDLGAIRLCWHHDNELRENPDMVRVHVAQNIANYVVYSARHWFLFPEDHQLTEPEISWWSVLHNVSDLLPRDAIRAALRMPIITEQPGPQNERDLICEPVVPAREIIENRVGKIQPILKLAIDSEPAAGFMLRPKLKRFEYEKYTRWVKTQACCACGERSDDPHHIIGHGQGGMGTKAHDLFVIPLCRLCHDSLHRDMNSWEAEHGSQIELLFRFLDYALGIGAIVIDRKRA</sequence>
<dbReference type="InterPro" id="IPR010373">
    <property type="entry name" value="DUF968"/>
</dbReference>
<evidence type="ECO:0000313" key="2">
    <source>
        <dbReference type="EMBL" id="MFJ5428992.1"/>
    </source>
</evidence>
<dbReference type="RefSeq" id="WP_400395176.1">
    <property type="nucleotide sequence ID" value="NZ_JBIXLL010000003.1"/>
</dbReference>
<protein>
    <submittedName>
        <fullName evidence="2">DUF968 domain-containing protein</fullName>
    </submittedName>
</protein>
<dbReference type="Proteomes" id="UP001617689">
    <property type="component" value="Unassembled WGS sequence"/>
</dbReference>
<dbReference type="Gene3D" id="3.30.50.20">
    <property type="entry name" value="prophage-derive protein ybcO"/>
    <property type="match status" value="1"/>
</dbReference>